<keyword evidence="9 12" id="KW-0472">Membrane</keyword>
<keyword evidence="4 12" id="KW-0813">Transport</keyword>
<dbReference type="FunFam" id="3.30.450.60:FF:000014">
    <property type="entry name" value="Coatomer subunit zeta-2"/>
    <property type="match status" value="1"/>
</dbReference>
<keyword evidence="6 12" id="KW-0931">ER-Golgi transport</keyword>
<evidence type="ECO:0000256" key="3">
    <source>
        <dbReference type="ARBA" id="ARBA00011775"/>
    </source>
</evidence>
<evidence type="ECO:0000256" key="6">
    <source>
        <dbReference type="ARBA" id="ARBA00022892"/>
    </source>
</evidence>
<evidence type="ECO:0000256" key="1">
    <source>
        <dbReference type="ARBA" id="ARBA00004255"/>
    </source>
</evidence>
<keyword evidence="7 12" id="KW-0653">Protein transport</keyword>
<proteinExistence type="inferred from homology"/>
<comment type="subcellular location">
    <subcellularLocation>
        <location evidence="12">Cytoplasm</location>
    </subcellularLocation>
    <subcellularLocation>
        <location evidence="1 12">Golgi apparatus membrane</location>
        <topology evidence="1 12">Peripheral membrane protein</topology>
        <orientation evidence="1 12">Cytoplasmic side</orientation>
    </subcellularLocation>
    <subcellularLocation>
        <location evidence="12">Cytoplasmic vesicle</location>
        <location evidence="12">COPI-coated vesicle membrane</location>
        <topology evidence="12">Peripheral membrane protein</topology>
        <orientation evidence="12">Cytoplasmic side</orientation>
    </subcellularLocation>
</comment>
<evidence type="ECO:0000256" key="12">
    <source>
        <dbReference type="RuleBase" id="RU366053"/>
    </source>
</evidence>
<feature type="domain" description="AP complex mu/sigma subunit" evidence="13">
    <location>
        <begin position="94"/>
        <end position="233"/>
    </location>
</feature>
<reference evidence="14" key="1">
    <citation type="submission" date="2023-07" db="EMBL/GenBank/DDBJ databases">
        <title>A chromosome-level genome assembly of Lolium multiflorum.</title>
        <authorList>
            <person name="Chen Y."/>
            <person name="Copetti D."/>
            <person name="Kolliker R."/>
            <person name="Studer B."/>
        </authorList>
    </citation>
    <scope>NUCLEOTIDE SEQUENCE</scope>
    <source>
        <strain evidence="14">02402/16</strain>
        <tissue evidence="14">Leaf</tissue>
    </source>
</reference>
<accession>A0AAD8VZH8</accession>
<evidence type="ECO:0000256" key="8">
    <source>
        <dbReference type="ARBA" id="ARBA00023034"/>
    </source>
</evidence>
<dbReference type="GO" id="GO:0006891">
    <property type="term" value="P:intra-Golgi vesicle-mediated transport"/>
    <property type="evidence" value="ECO:0007669"/>
    <property type="project" value="TreeGrafter"/>
</dbReference>
<evidence type="ECO:0000313" key="14">
    <source>
        <dbReference type="EMBL" id="KAK1629820.1"/>
    </source>
</evidence>
<dbReference type="Gene3D" id="3.30.450.60">
    <property type="match status" value="1"/>
</dbReference>
<dbReference type="EMBL" id="JAUUTY010000005">
    <property type="protein sequence ID" value="KAK1629820.1"/>
    <property type="molecule type" value="Genomic_DNA"/>
</dbReference>
<dbReference type="InterPro" id="IPR022775">
    <property type="entry name" value="AP_mu_sigma_su"/>
</dbReference>
<name>A0AAD8VZH8_LOLMU</name>
<comment type="subunit">
    <text evidence="3 12">Oligomeric complex that consists of at least the alpha, beta, beta', gamma, delta, epsilon and zeta subunits.</text>
</comment>
<evidence type="ECO:0000313" key="15">
    <source>
        <dbReference type="Proteomes" id="UP001231189"/>
    </source>
</evidence>
<organism evidence="14 15">
    <name type="scientific">Lolium multiflorum</name>
    <name type="common">Italian ryegrass</name>
    <name type="synonym">Lolium perenne subsp. multiflorum</name>
    <dbReference type="NCBI Taxonomy" id="4521"/>
    <lineage>
        <taxon>Eukaryota</taxon>
        <taxon>Viridiplantae</taxon>
        <taxon>Streptophyta</taxon>
        <taxon>Embryophyta</taxon>
        <taxon>Tracheophyta</taxon>
        <taxon>Spermatophyta</taxon>
        <taxon>Magnoliopsida</taxon>
        <taxon>Liliopsida</taxon>
        <taxon>Poales</taxon>
        <taxon>Poaceae</taxon>
        <taxon>BOP clade</taxon>
        <taxon>Pooideae</taxon>
        <taxon>Poodae</taxon>
        <taxon>Poeae</taxon>
        <taxon>Poeae Chloroplast Group 2 (Poeae type)</taxon>
        <taxon>Loliodinae</taxon>
        <taxon>Loliinae</taxon>
        <taxon>Lolium</taxon>
    </lineage>
</organism>
<evidence type="ECO:0000256" key="9">
    <source>
        <dbReference type="ARBA" id="ARBA00023136"/>
    </source>
</evidence>
<dbReference type="InterPro" id="IPR011012">
    <property type="entry name" value="Longin-like_dom_sf"/>
</dbReference>
<dbReference type="InterPro" id="IPR039652">
    <property type="entry name" value="Coatomer_zeta"/>
</dbReference>
<evidence type="ECO:0000256" key="2">
    <source>
        <dbReference type="ARBA" id="ARBA00006972"/>
    </source>
</evidence>
<dbReference type="SUPFAM" id="SSF64356">
    <property type="entry name" value="SNARE-like"/>
    <property type="match status" value="1"/>
</dbReference>
<gene>
    <name evidence="14" type="ORF">QYE76_004135</name>
</gene>
<comment type="function">
    <text evidence="11">The coatomer is a cytosolic protein complex that binds to dilysine motifs and reversibly associates with Golgi non-clathrin-coated vesicles, which further mediate biosynthetic protein transport from the ER, via the Golgi up to the trans Golgi network. Coatomer complex is required for budding from Golgi membranes, and is essential for the retrograde Golgi-to-ER transport of dilysine-tagged proteins. The zeta subunit may be involved in regulating the coat assembly and, hence, the rate of biosynthetic protein transport due to its association-dissociation properties with the coatomer complex.</text>
</comment>
<dbReference type="Pfam" id="PF01217">
    <property type="entry name" value="Clat_adaptor_s"/>
    <property type="match status" value="1"/>
</dbReference>
<keyword evidence="5 12" id="KW-0963">Cytoplasm</keyword>
<comment type="caution">
    <text evidence="14">The sequence shown here is derived from an EMBL/GenBank/DDBJ whole genome shotgun (WGS) entry which is preliminary data.</text>
</comment>
<dbReference type="GO" id="GO:0030126">
    <property type="term" value="C:COPI vesicle coat"/>
    <property type="evidence" value="ECO:0007669"/>
    <property type="project" value="UniProtKB-UniRule"/>
</dbReference>
<dbReference type="Proteomes" id="UP001231189">
    <property type="component" value="Unassembled WGS sequence"/>
</dbReference>
<dbReference type="PANTHER" id="PTHR11043:SF0">
    <property type="entry name" value="COATOMER SUBUNIT ZETA"/>
    <property type="match status" value="1"/>
</dbReference>
<dbReference type="PANTHER" id="PTHR11043">
    <property type="entry name" value="ZETA-COAT PROTEIN"/>
    <property type="match status" value="1"/>
</dbReference>
<keyword evidence="15" id="KW-1185">Reference proteome</keyword>
<evidence type="ECO:0000256" key="4">
    <source>
        <dbReference type="ARBA" id="ARBA00022448"/>
    </source>
</evidence>
<keyword evidence="10 12" id="KW-0968">Cytoplasmic vesicle</keyword>
<evidence type="ECO:0000256" key="7">
    <source>
        <dbReference type="ARBA" id="ARBA00022927"/>
    </source>
</evidence>
<evidence type="ECO:0000256" key="10">
    <source>
        <dbReference type="ARBA" id="ARBA00023329"/>
    </source>
</evidence>
<protein>
    <recommendedName>
        <fullName evidence="12">Coatomer subunit zeta</fullName>
    </recommendedName>
</protein>
<sequence length="264" mass="29187">MLEMLKGFKEARVDHVSTHEKLNDFKYLNNISKVIKGELMKLKLSHEKLQHSHEILASPSAGFSNIIDEKELARSWGGGEEAMGEFSKASCPSVKNILLLDSEGKRVAVKYFSDDWPSNASRLTFEKSVFTKTLKTNARSEAEITLLDGYIIVYKFVHDLHFFVTAGDDENELIISNVLQGFADSVGLLLRGDVEKRTALENLDLILLCIDEIIDGGIILETDANTIAGKVATNAADGSVPFSEQTISQALATAREHFARSLLK</sequence>
<dbReference type="AlphaFoldDB" id="A0AAD8VZH8"/>
<evidence type="ECO:0000256" key="11">
    <source>
        <dbReference type="ARBA" id="ARBA00045555"/>
    </source>
</evidence>
<comment type="similarity">
    <text evidence="2 12">Belongs to the adaptor complexes small subunit family.</text>
</comment>
<keyword evidence="8 12" id="KW-0333">Golgi apparatus</keyword>
<evidence type="ECO:0000256" key="5">
    <source>
        <dbReference type="ARBA" id="ARBA00022490"/>
    </source>
</evidence>
<dbReference type="GO" id="GO:0006890">
    <property type="term" value="P:retrograde vesicle-mediated transport, Golgi to endoplasmic reticulum"/>
    <property type="evidence" value="ECO:0007669"/>
    <property type="project" value="UniProtKB-UniRule"/>
</dbReference>
<evidence type="ECO:0000259" key="13">
    <source>
        <dbReference type="Pfam" id="PF01217"/>
    </source>
</evidence>
<dbReference type="GO" id="GO:0000139">
    <property type="term" value="C:Golgi membrane"/>
    <property type="evidence" value="ECO:0007669"/>
    <property type="project" value="UniProtKB-SubCell"/>
</dbReference>
<dbReference type="GO" id="GO:0006886">
    <property type="term" value="P:intracellular protein transport"/>
    <property type="evidence" value="ECO:0007669"/>
    <property type="project" value="TreeGrafter"/>
</dbReference>